<keyword evidence="1" id="KW-0472">Membrane</keyword>
<name>A0AAE3KJ29_9PSEU</name>
<dbReference type="RefSeq" id="WP_253779279.1">
    <property type="nucleotide sequence ID" value="NZ_JAMTCK010000021.1"/>
</dbReference>
<evidence type="ECO:0000313" key="4">
    <source>
        <dbReference type="Proteomes" id="UP001206128"/>
    </source>
</evidence>
<evidence type="ECO:0000256" key="1">
    <source>
        <dbReference type="SAM" id="Phobius"/>
    </source>
</evidence>
<evidence type="ECO:0000313" key="3">
    <source>
        <dbReference type="EMBL" id="MCP2169851.1"/>
    </source>
</evidence>
<dbReference type="EMBL" id="JAMTCK010000021">
    <property type="protein sequence ID" value="MCP2169851.1"/>
    <property type="molecule type" value="Genomic_DNA"/>
</dbReference>
<reference evidence="3" key="1">
    <citation type="submission" date="2022-06" db="EMBL/GenBank/DDBJ databases">
        <title>Genomic Encyclopedia of Archaeal and Bacterial Type Strains, Phase II (KMG-II): from individual species to whole genera.</title>
        <authorList>
            <person name="Goeker M."/>
        </authorList>
    </citation>
    <scope>NUCLEOTIDE SEQUENCE</scope>
    <source>
        <strain evidence="3">DSM 43935</strain>
    </source>
</reference>
<protein>
    <submittedName>
        <fullName evidence="3">Bifunctional DNA primase/polymerase, N-terminal</fullName>
    </submittedName>
</protein>
<sequence>MQSQDDTVHGLARRRAHRAALDYAEHGWMVLPGSVWTARGYVAPGALLDTQRLLPAVPLEDATTDAATIARWWGGDDNPLVPSVLIRPGTAFAVLSLAWNIAELVFHNRRFRRRPGPVLYRADEGQAYFLVEPGVSAPAGLGCRPGDVLLLDADGAWIAAPPTRAKNFEVVWWRHPDSVGWRLCDAAITCAAVVAAVRRLATRRRPGVPR</sequence>
<accession>A0AAE3KJ29</accession>
<dbReference type="Proteomes" id="UP001206128">
    <property type="component" value="Unassembled WGS sequence"/>
</dbReference>
<organism evidence="3 4">
    <name type="scientific">Goodfellowiella coeruleoviolacea</name>
    <dbReference type="NCBI Taxonomy" id="334858"/>
    <lineage>
        <taxon>Bacteria</taxon>
        <taxon>Bacillati</taxon>
        <taxon>Actinomycetota</taxon>
        <taxon>Actinomycetes</taxon>
        <taxon>Pseudonocardiales</taxon>
        <taxon>Pseudonocardiaceae</taxon>
        <taxon>Goodfellowiella</taxon>
    </lineage>
</organism>
<gene>
    <name evidence="3" type="ORF">LX83_006737</name>
</gene>
<keyword evidence="4" id="KW-1185">Reference proteome</keyword>
<feature type="transmembrane region" description="Helical" evidence="1">
    <location>
        <begin position="85"/>
        <end position="106"/>
    </location>
</feature>
<comment type="caution">
    <text evidence="3">The sequence shown here is derived from an EMBL/GenBank/DDBJ whole genome shotgun (WGS) entry which is preliminary data.</text>
</comment>
<keyword evidence="1" id="KW-1133">Transmembrane helix</keyword>
<evidence type="ECO:0000259" key="2">
    <source>
        <dbReference type="Pfam" id="PF09250"/>
    </source>
</evidence>
<dbReference type="Pfam" id="PF09250">
    <property type="entry name" value="Prim-Pol"/>
    <property type="match status" value="1"/>
</dbReference>
<proteinExistence type="predicted"/>
<dbReference type="InterPro" id="IPR015330">
    <property type="entry name" value="DNA_primase/pol_bifunc_N"/>
</dbReference>
<keyword evidence="1" id="KW-0812">Transmembrane</keyword>
<dbReference type="AlphaFoldDB" id="A0AAE3KJ29"/>
<feature type="domain" description="DNA primase/polymerase bifunctional N-terminal" evidence="2">
    <location>
        <begin position="20"/>
        <end position="175"/>
    </location>
</feature>